<dbReference type="InterPro" id="IPR036291">
    <property type="entry name" value="NAD(P)-bd_dom_sf"/>
</dbReference>
<keyword evidence="4" id="KW-1185">Reference proteome</keyword>
<organism evidence="3 4">
    <name type="scientific">Nocardioides pocheonensis</name>
    <dbReference type="NCBI Taxonomy" id="661485"/>
    <lineage>
        <taxon>Bacteria</taxon>
        <taxon>Bacillati</taxon>
        <taxon>Actinomycetota</taxon>
        <taxon>Actinomycetes</taxon>
        <taxon>Propionibacteriales</taxon>
        <taxon>Nocardioidaceae</taxon>
        <taxon>Nocardioides</taxon>
    </lineage>
</organism>
<dbReference type="AlphaFoldDB" id="A0A3N0GXZ3"/>
<evidence type="ECO:0000256" key="1">
    <source>
        <dbReference type="ARBA" id="ARBA00006484"/>
    </source>
</evidence>
<dbReference type="PANTHER" id="PTHR43639:SF1">
    <property type="entry name" value="SHORT-CHAIN DEHYDROGENASE_REDUCTASE FAMILY PROTEIN"/>
    <property type="match status" value="1"/>
</dbReference>
<evidence type="ECO:0000313" key="3">
    <source>
        <dbReference type="EMBL" id="RNM17344.1"/>
    </source>
</evidence>
<reference evidence="3 4" key="1">
    <citation type="submission" date="2018-11" db="EMBL/GenBank/DDBJ databases">
        <authorList>
            <person name="Li F."/>
        </authorList>
    </citation>
    <scope>NUCLEOTIDE SEQUENCE [LARGE SCALE GENOMIC DNA]</scope>
    <source>
        <strain evidence="3 4">Gsoil 818</strain>
    </source>
</reference>
<proteinExistence type="inferred from homology"/>
<keyword evidence="2" id="KW-0560">Oxidoreductase</keyword>
<dbReference type="GO" id="GO:0016491">
    <property type="term" value="F:oxidoreductase activity"/>
    <property type="evidence" value="ECO:0007669"/>
    <property type="project" value="UniProtKB-KW"/>
</dbReference>
<evidence type="ECO:0000256" key="2">
    <source>
        <dbReference type="ARBA" id="ARBA00023002"/>
    </source>
</evidence>
<dbReference type="EMBL" id="RJSF01000003">
    <property type="protein sequence ID" value="RNM17344.1"/>
    <property type="molecule type" value="Genomic_DNA"/>
</dbReference>
<dbReference type="InterPro" id="IPR002347">
    <property type="entry name" value="SDR_fam"/>
</dbReference>
<dbReference type="Gene3D" id="3.40.50.720">
    <property type="entry name" value="NAD(P)-binding Rossmann-like Domain"/>
    <property type="match status" value="1"/>
</dbReference>
<dbReference type="OrthoDB" id="517007at2"/>
<accession>A0A3N0GXZ3</accession>
<dbReference type="SUPFAM" id="SSF51735">
    <property type="entry name" value="NAD(P)-binding Rossmann-fold domains"/>
    <property type="match status" value="1"/>
</dbReference>
<name>A0A3N0GXZ3_9ACTN</name>
<gene>
    <name evidence="3" type="ORF">EFL26_00710</name>
</gene>
<comment type="caution">
    <text evidence="3">The sequence shown here is derived from an EMBL/GenBank/DDBJ whole genome shotgun (WGS) entry which is preliminary data.</text>
</comment>
<evidence type="ECO:0000313" key="4">
    <source>
        <dbReference type="Proteomes" id="UP000279994"/>
    </source>
</evidence>
<dbReference type="Proteomes" id="UP000279994">
    <property type="component" value="Unassembled WGS sequence"/>
</dbReference>
<dbReference type="PRINTS" id="PR00081">
    <property type="entry name" value="GDHRDH"/>
</dbReference>
<comment type="similarity">
    <text evidence="1">Belongs to the short-chain dehydrogenases/reductases (SDR) family.</text>
</comment>
<dbReference type="RefSeq" id="WP_123220965.1">
    <property type="nucleotide sequence ID" value="NZ_RJSF01000003.1"/>
</dbReference>
<sequence>MDQDFADRTGAALVVGGSGGIGRAIVRMLGERGSAVVATYRGSRERAQLAVDEATAYGVRGEAVALDLLDDAACAAVVEHVVAAYGGLHTLVYAAGPHVPMRHLSQVAPAELAGQLDGDAAAFFRVVAPALPALRASGGNVVAVTTAATARFPVRDGLSSVPKAAVEALVRGLAVEEGRFGVRVNCVGPGMLTDGMAERLISSGELDERALEAARTNIPLRRFGQAVDIAEAVCFLASDRAGFVSGQKLDVDGGYGV</sequence>
<dbReference type="PANTHER" id="PTHR43639">
    <property type="entry name" value="OXIDOREDUCTASE, SHORT-CHAIN DEHYDROGENASE/REDUCTASE FAMILY (AFU_ORTHOLOGUE AFUA_5G02870)"/>
    <property type="match status" value="1"/>
</dbReference>
<protein>
    <submittedName>
        <fullName evidence="3">SDR family oxidoreductase</fullName>
    </submittedName>
</protein>
<dbReference type="Pfam" id="PF13561">
    <property type="entry name" value="adh_short_C2"/>
    <property type="match status" value="1"/>
</dbReference>